<dbReference type="EMBL" id="CP000559">
    <property type="protein sequence ID" value="ABN07115.1"/>
    <property type="molecule type" value="Genomic_DNA"/>
</dbReference>
<keyword evidence="1" id="KW-0472">Membrane</keyword>
<feature type="transmembrane region" description="Helical" evidence="1">
    <location>
        <begin position="24"/>
        <end position="48"/>
    </location>
</feature>
<evidence type="ECO:0008006" key="4">
    <source>
        <dbReference type="Google" id="ProtNLM"/>
    </source>
</evidence>
<keyword evidence="1" id="KW-1133">Transmembrane helix</keyword>
<feature type="transmembrane region" description="Helical" evidence="1">
    <location>
        <begin position="69"/>
        <end position="102"/>
    </location>
</feature>
<sequence length="227" mass="24887">MSIGIGENLTASFGFTKEKLGGNIGTWLILSILNIIPIVNWIVYGAYVKVLRGGDPDLNNMGKSFVDGLLALIIGLIYMIIPIILIVLVSVGMFTVSSVATITPMSSMSPMSQVMPVVTTGAGFALMFGLIILCIIVAFLFALFAKPAVVNFARNGFGAAFRFGEIFRMISKAGWLKYILSLILFWFIFGAIILVCLMIPIIGWILLIFIMPFLYCWGSKYLANLFE</sequence>
<dbReference type="HOGENOM" id="CLU_079270_1_0_2"/>
<keyword evidence="1" id="KW-0812">Transmembrane</keyword>
<protein>
    <recommendedName>
        <fullName evidence="4">DUF4013 domain-containing protein</fullName>
    </recommendedName>
</protein>
<evidence type="ECO:0000313" key="3">
    <source>
        <dbReference type="Proteomes" id="UP000000365"/>
    </source>
</evidence>
<dbReference type="Pfam" id="PF13197">
    <property type="entry name" value="DUF4013"/>
    <property type="match status" value="1"/>
</dbReference>
<organism evidence="2 3">
    <name type="scientific">Methanocorpusculum labreanum (strain ATCC 43576 / DSM 4855 / Z)</name>
    <dbReference type="NCBI Taxonomy" id="410358"/>
    <lineage>
        <taxon>Archaea</taxon>
        <taxon>Methanobacteriati</taxon>
        <taxon>Methanobacteriota</taxon>
        <taxon>Stenosarchaea group</taxon>
        <taxon>Methanomicrobia</taxon>
        <taxon>Methanomicrobiales</taxon>
        <taxon>Methanocorpusculaceae</taxon>
        <taxon>Methanocorpusculum</taxon>
    </lineage>
</organism>
<gene>
    <name evidence="2" type="ordered locus">Mlab_0945</name>
</gene>
<reference evidence="2 3" key="1">
    <citation type="journal article" date="2009" name="Stand. Genomic Sci.">
        <title>Complete genome sequence of Methanocorpusculum labreanum type strain Z.</title>
        <authorList>
            <person name="Anderson I.J."/>
            <person name="Sieprawska-Lupa M."/>
            <person name="Goltsman E."/>
            <person name="Lapidus A."/>
            <person name="Copeland A."/>
            <person name="Glavina Del Rio T."/>
            <person name="Tice H."/>
            <person name="Dalin E."/>
            <person name="Barry K."/>
            <person name="Pitluck S."/>
            <person name="Hauser L."/>
            <person name="Land M."/>
            <person name="Lucas S."/>
            <person name="Richardson P."/>
            <person name="Whitman W.B."/>
            <person name="Kyrpides N.C."/>
        </authorList>
    </citation>
    <scope>NUCLEOTIDE SEQUENCE [LARGE SCALE GENOMIC DNA]</scope>
    <source>
        <strain evidence="3">ATCC 43576 / DSM 4855 / Z</strain>
    </source>
</reference>
<feature type="transmembrane region" description="Helical" evidence="1">
    <location>
        <begin position="122"/>
        <end position="145"/>
    </location>
</feature>
<keyword evidence="3" id="KW-1185">Reference proteome</keyword>
<dbReference type="KEGG" id="mla:Mlab_0945"/>
<dbReference type="GeneID" id="4794995"/>
<dbReference type="RefSeq" id="WP_011833318.1">
    <property type="nucleotide sequence ID" value="NC_008942.1"/>
</dbReference>
<dbReference type="OrthoDB" id="107590at2157"/>
<dbReference type="Proteomes" id="UP000000365">
    <property type="component" value="Chromosome"/>
</dbReference>
<accession>A2SS09</accession>
<evidence type="ECO:0000313" key="2">
    <source>
        <dbReference type="EMBL" id="ABN07115.1"/>
    </source>
</evidence>
<dbReference type="STRING" id="410358.Mlab_0945"/>
<proteinExistence type="predicted"/>
<evidence type="ECO:0000256" key="1">
    <source>
        <dbReference type="SAM" id="Phobius"/>
    </source>
</evidence>
<feature type="transmembrane region" description="Helical" evidence="1">
    <location>
        <begin position="175"/>
        <end position="195"/>
    </location>
</feature>
<dbReference type="InterPro" id="IPR025098">
    <property type="entry name" value="DUF4013"/>
</dbReference>
<dbReference type="AlphaFoldDB" id="A2SS09"/>
<name>A2SS09_METLZ</name>
<dbReference type="eggNOG" id="arCOG02879">
    <property type="taxonomic scope" value="Archaea"/>
</dbReference>